<dbReference type="Proteomes" id="UP000245910">
    <property type="component" value="Chromosome I"/>
</dbReference>
<protein>
    <submittedName>
        <fullName evidence="2">Uncharacterized protein</fullName>
    </submittedName>
</protein>
<sequence length="73" mass="7889">MDQTKLGPSTIGDQVMLPSTQNEPKKTAQSNSFFAIQIFSPISLQSFTVIAHGPGQPDVLGDFPSARRSLTVR</sequence>
<evidence type="ECO:0000313" key="3">
    <source>
        <dbReference type="Proteomes" id="UP000245910"/>
    </source>
</evidence>
<reference evidence="3" key="1">
    <citation type="submission" date="2014-10" db="EMBL/GenBank/DDBJ databases">
        <authorList>
            <person name="King R."/>
        </authorList>
    </citation>
    <scope>NUCLEOTIDE SEQUENCE [LARGE SCALE GENOMIC DNA]</scope>
    <source>
        <strain evidence="3">A3/5</strain>
    </source>
</reference>
<keyword evidence="3" id="KW-1185">Reference proteome</keyword>
<accession>A0A2L2T3K0</accession>
<proteinExistence type="predicted"/>
<feature type="region of interest" description="Disordered" evidence="1">
    <location>
        <begin position="1"/>
        <end position="27"/>
    </location>
</feature>
<dbReference type="EMBL" id="LN649229">
    <property type="protein sequence ID" value="CEI64328.1"/>
    <property type="molecule type" value="Genomic_DNA"/>
</dbReference>
<feature type="compositionally biased region" description="Polar residues" evidence="1">
    <location>
        <begin position="17"/>
        <end position="27"/>
    </location>
</feature>
<organism evidence="2 3">
    <name type="scientific">Fusarium venenatum</name>
    <dbReference type="NCBI Taxonomy" id="56646"/>
    <lineage>
        <taxon>Eukaryota</taxon>
        <taxon>Fungi</taxon>
        <taxon>Dikarya</taxon>
        <taxon>Ascomycota</taxon>
        <taxon>Pezizomycotina</taxon>
        <taxon>Sordariomycetes</taxon>
        <taxon>Hypocreomycetidae</taxon>
        <taxon>Hypocreales</taxon>
        <taxon>Nectriaceae</taxon>
        <taxon>Fusarium</taxon>
    </lineage>
</organism>
<dbReference type="AlphaFoldDB" id="A0A2L2T3K0"/>
<evidence type="ECO:0000256" key="1">
    <source>
        <dbReference type="SAM" id="MobiDB-lite"/>
    </source>
</evidence>
<evidence type="ECO:0000313" key="2">
    <source>
        <dbReference type="EMBL" id="CEI64328.1"/>
    </source>
</evidence>
<name>A0A2L2T3K0_9HYPO</name>